<keyword evidence="4" id="KW-0406">Ion transport</keyword>
<keyword evidence="8 10" id="KW-0472">Membrane</keyword>
<dbReference type="RefSeq" id="WP_046146490.1">
    <property type="nucleotide sequence ID" value="NZ_KQ033912.1"/>
</dbReference>
<feature type="chain" id="PRO_5002489152" evidence="12">
    <location>
        <begin position="36"/>
        <end position="1157"/>
    </location>
</feature>
<dbReference type="GO" id="GO:0006826">
    <property type="term" value="P:iron ion transport"/>
    <property type="evidence" value="ECO:0007669"/>
    <property type="project" value="UniProtKB-KW"/>
</dbReference>
<dbReference type="InterPro" id="IPR008969">
    <property type="entry name" value="CarboxyPept-like_regulatory"/>
</dbReference>
<comment type="similarity">
    <text evidence="10 11">Belongs to the TonB-dependent receptor family.</text>
</comment>
<dbReference type="EMBL" id="AQHV01000011">
    <property type="protein sequence ID" value="KKB56071.1"/>
    <property type="molecule type" value="Genomic_DNA"/>
</dbReference>
<dbReference type="Gene3D" id="2.60.40.1120">
    <property type="entry name" value="Carboxypeptidase-like, regulatory domain"/>
    <property type="match status" value="1"/>
</dbReference>
<gene>
    <name evidence="14" type="ORF">HMPREF1535_02044</name>
</gene>
<dbReference type="NCBIfam" id="TIGR04056">
    <property type="entry name" value="OMP_RagA_SusC"/>
    <property type="match status" value="1"/>
</dbReference>
<name>A0A0F5JE15_9BACT</name>
<sequence length="1157" mass="128163">MNNQRIVVSVNLKRTIKIMKLTVLMLTVCLSQIVAATYAQTTKLNVSAKEETLENVLKQIEKQSEFLFFYNLEEVNKNEKISIRKKNANIQDVLDAIATKTGLRYTIKDRHIVLTTEHVSNAAISQQSQKVTGVVSDLMGPVAGANVIQKGTTNGTTTDLDGKFSIEVPANATLQISFIGYISQDIAVKGQSVINVTLKEDSQALEEVVVVGYGTMKKKDLTGAVASVKMDDAPVGTVSTISHALAGKAAGLQVSTISAQPGGQSTFRIRGAASSDKAGNDPLIIIDGFPVSDPGSLDSGNQYKDGNKDNILSSINPNDIESIEVLKDASSTAIYGARAGNGVIIVTTKRGKSGAAKVQYSGSASVQDISKSYEMLDASGFMQATNDYRKELWLRTNGVGIYGGKSESEVSSPFVPDYTAEQIANPTYNTNWFDEISRLGFQTSHNLSITGGNENTKYLVSGNYFKQDGVIKNNAMERYSARVNLDQKLSKYVKMGVNLNVSRNQYDNIPLGNGQNENAGILVSAAQFNPTLPVRDENGEYSMNQDASFLPNPVSLLDITDKTTKERLLGTVFFEVRPIQDLLLKANFGIDRNYQKRKQYMPTTTLYGARENGSGYIAQADNSDYLMELTANYTKQFGDHNLNALVGHSYQLFDYEFLSGKSNDFITDGFLYNNLGAGNAKRPTVGSSATKSRMASFFGRVNYSFKDRYLLTATLRADGSSNFADGNRWGYFPSVAAGWRFTEEEFLKPLTNILSNGKLRLSYGETGNANVGDKAYSYYKVGNNNFFGGSAVNGVYLDQMGNNELTWETTREWNLGLDLGFLNGRINVTAEYFHKVISDLLNERTLLSYNEVNKIIANVGKTQSQGFEFTLNTTNIRNKNFEWTSDLTFSLYRDKWKERDPNWKPSAYSEYNGYIRSYAGYLSDGLVQPGEKIDHMPGALPGQVKIKDINGYVYNEDGSIKVDEHGIPMKTGKPDGKLDDADKVIYGSADPGYLFGFNNTFRYKNFDLNVYFYGQFDKLSAGSYKKTWISNNVNDLRRGYNQPVSVGDIWSSTNPNGTLPGYFQTESAYGTGDYYYEKTWFIRCRNITLGYNIPIKTSKHILSNVRVYFDVNNPFVITPYTGLDPETDISSSESTPSSLQWAYPNVRTYSFGLDITF</sequence>
<dbReference type="Gene3D" id="3.55.50.30">
    <property type="match status" value="1"/>
</dbReference>
<evidence type="ECO:0000256" key="2">
    <source>
        <dbReference type="ARBA" id="ARBA00022448"/>
    </source>
</evidence>
<keyword evidence="7 11" id="KW-0798">TonB box</keyword>
<keyword evidence="6" id="KW-0408">Iron</keyword>
<dbReference type="InterPro" id="IPR012910">
    <property type="entry name" value="Plug_dom"/>
</dbReference>
<dbReference type="GO" id="GO:0009279">
    <property type="term" value="C:cell outer membrane"/>
    <property type="evidence" value="ECO:0007669"/>
    <property type="project" value="UniProtKB-SubCell"/>
</dbReference>
<proteinExistence type="inferred from homology"/>
<dbReference type="PROSITE" id="PS52016">
    <property type="entry name" value="TONB_DEPENDENT_REC_3"/>
    <property type="match status" value="1"/>
</dbReference>
<keyword evidence="3 10" id="KW-1134">Transmembrane beta strand</keyword>
<evidence type="ECO:0000256" key="6">
    <source>
        <dbReference type="ARBA" id="ARBA00023004"/>
    </source>
</evidence>
<dbReference type="Gene3D" id="2.170.130.10">
    <property type="entry name" value="TonB-dependent receptor, plug domain"/>
    <property type="match status" value="1"/>
</dbReference>
<evidence type="ECO:0000256" key="12">
    <source>
        <dbReference type="SAM" id="SignalP"/>
    </source>
</evidence>
<evidence type="ECO:0000256" key="7">
    <source>
        <dbReference type="ARBA" id="ARBA00023077"/>
    </source>
</evidence>
<evidence type="ECO:0000256" key="3">
    <source>
        <dbReference type="ARBA" id="ARBA00022452"/>
    </source>
</evidence>
<comment type="subcellular location">
    <subcellularLocation>
        <location evidence="1 10">Cell outer membrane</location>
        <topology evidence="1 10">Multi-pass membrane protein</topology>
    </subcellularLocation>
</comment>
<dbReference type="AlphaFoldDB" id="A0A0F5JE15"/>
<evidence type="ECO:0000256" key="1">
    <source>
        <dbReference type="ARBA" id="ARBA00004571"/>
    </source>
</evidence>
<dbReference type="InterPro" id="IPR011662">
    <property type="entry name" value="Secretin/TonB_short_N"/>
</dbReference>
<keyword evidence="12" id="KW-0732">Signal</keyword>
<evidence type="ECO:0000256" key="11">
    <source>
        <dbReference type="RuleBase" id="RU003357"/>
    </source>
</evidence>
<comment type="caution">
    <text evidence="14">The sequence shown here is derived from an EMBL/GenBank/DDBJ whole genome shotgun (WGS) entry which is preliminary data.</text>
</comment>
<dbReference type="InterPro" id="IPR023997">
    <property type="entry name" value="TonB-dep_OMP_SusC/RagA_CS"/>
</dbReference>
<dbReference type="Pfam" id="PF00593">
    <property type="entry name" value="TonB_dep_Rec_b-barrel"/>
    <property type="match status" value="1"/>
</dbReference>
<evidence type="ECO:0000256" key="5">
    <source>
        <dbReference type="ARBA" id="ARBA00022692"/>
    </source>
</evidence>
<protein>
    <submittedName>
        <fullName evidence="14">SusC/RagA family TonB-linked outer membrane protein</fullName>
    </submittedName>
</protein>
<feature type="domain" description="Secretin/TonB short N-terminal" evidence="13">
    <location>
        <begin position="66"/>
        <end position="117"/>
    </location>
</feature>
<accession>A0A0F5JE15</accession>
<evidence type="ECO:0000313" key="14">
    <source>
        <dbReference type="EMBL" id="KKB56071.1"/>
    </source>
</evidence>
<dbReference type="STRING" id="927665.HMPREF1535_02044"/>
<keyword evidence="5 10" id="KW-0812">Transmembrane</keyword>
<evidence type="ECO:0000313" key="15">
    <source>
        <dbReference type="Proteomes" id="UP000033047"/>
    </source>
</evidence>
<dbReference type="NCBIfam" id="TIGR04057">
    <property type="entry name" value="SusC_RagA_signa"/>
    <property type="match status" value="1"/>
</dbReference>
<keyword evidence="4" id="KW-0410">Iron transport</keyword>
<keyword evidence="9 10" id="KW-0998">Cell outer membrane</keyword>
<dbReference type="SUPFAM" id="SSF49464">
    <property type="entry name" value="Carboxypeptidase regulatory domain-like"/>
    <property type="match status" value="1"/>
</dbReference>
<dbReference type="Proteomes" id="UP000033047">
    <property type="component" value="Unassembled WGS sequence"/>
</dbReference>
<dbReference type="SUPFAM" id="SSF56935">
    <property type="entry name" value="Porins"/>
    <property type="match status" value="1"/>
</dbReference>
<dbReference type="InterPro" id="IPR037066">
    <property type="entry name" value="Plug_dom_sf"/>
</dbReference>
<dbReference type="InterPro" id="IPR036942">
    <property type="entry name" value="Beta-barrel_TonB_sf"/>
</dbReference>
<dbReference type="Pfam" id="PF07660">
    <property type="entry name" value="STN"/>
    <property type="match status" value="1"/>
</dbReference>
<dbReference type="InterPro" id="IPR000531">
    <property type="entry name" value="Beta-barrel_TonB"/>
</dbReference>
<dbReference type="Pfam" id="PF07715">
    <property type="entry name" value="Plug"/>
    <property type="match status" value="1"/>
</dbReference>
<dbReference type="HOGENOM" id="CLU_004317_0_2_10"/>
<keyword evidence="2 10" id="KW-0813">Transport</keyword>
<evidence type="ECO:0000256" key="8">
    <source>
        <dbReference type="ARBA" id="ARBA00023136"/>
    </source>
</evidence>
<reference evidence="14 15" key="1">
    <citation type="submission" date="2013-04" db="EMBL/GenBank/DDBJ databases">
        <title>The Genome Sequence of Parabacteroides goldsteinii DSM 19448.</title>
        <authorList>
            <consortium name="The Broad Institute Genomics Platform"/>
            <person name="Earl A."/>
            <person name="Ward D."/>
            <person name="Feldgarden M."/>
            <person name="Gevers D."/>
            <person name="Martens E."/>
            <person name="Sakamoto M."/>
            <person name="Benno Y."/>
            <person name="Song Y."/>
            <person name="Liu C."/>
            <person name="Lee J."/>
            <person name="Bolanos M."/>
            <person name="Vaisanen M.L."/>
            <person name="Finegold S.M."/>
            <person name="Walker B."/>
            <person name="Young S."/>
            <person name="Zeng Q."/>
            <person name="Gargeya S."/>
            <person name="Fitzgerald M."/>
            <person name="Haas B."/>
            <person name="Abouelleil A."/>
            <person name="Allen A.W."/>
            <person name="Alvarado L."/>
            <person name="Arachchi H.M."/>
            <person name="Berlin A.M."/>
            <person name="Chapman S.B."/>
            <person name="Gainer-Dewar J."/>
            <person name="Goldberg J."/>
            <person name="Griggs A."/>
            <person name="Gujja S."/>
            <person name="Hansen M."/>
            <person name="Howarth C."/>
            <person name="Imamovic A."/>
            <person name="Ireland A."/>
            <person name="Larimer J."/>
            <person name="McCowan C."/>
            <person name="Murphy C."/>
            <person name="Pearson M."/>
            <person name="Poon T.W."/>
            <person name="Priest M."/>
            <person name="Roberts A."/>
            <person name="Saif S."/>
            <person name="Shea T."/>
            <person name="Sisk P."/>
            <person name="Sykes S."/>
            <person name="Wortman J."/>
            <person name="Nusbaum C."/>
            <person name="Birren B."/>
        </authorList>
    </citation>
    <scope>NUCLEOTIDE SEQUENCE [LARGE SCALE GENOMIC DNA]</scope>
    <source>
        <strain evidence="14 15">DSM 19448</strain>
    </source>
</reference>
<evidence type="ECO:0000259" key="13">
    <source>
        <dbReference type="SMART" id="SM00965"/>
    </source>
</evidence>
<dbReference type="SMART" id="SM00965">
    <property type="entry name" value="STN"/>
    <property type="match status" value="1"/>
</dbReference>
<evidence type="ECO:0000256" key="10">
    <source>
        <dbReference type="PROSITE-ProRule" id="PRU01360"/>
    </source>
</evidence>
<dbReference type="Gene3D" id="2.40.170.20">
    <property type="entry name" value="TonB-dependent receptor, beta-barrel domain"/>
    <property type="match status" value="1"/>
</dbReference>
<dbReference type="InterPro" id="IPR039426">
    <property type="entry name" value="TonB-dep_rcpt-like"/>
</dbReference>
<evidence type="ECO:0000256" key="4">
    <source>
        <dbReference type="ARBA" id="ARBA00022496"/>
    </source>
</evidence>
<dbReference type="PATRIC" id="fig|927665.4.peg.2097"/>
<feature type="signal peptide" evidence="12">
    <location>
        <begin position="1"/>
        <end position="35"/>
    </location>
</feature>
<organism evidence="14 15">
    <name type="scientific">Parabacteroides goldsteinii DSM 19448 = WAL 12034</name>
    <dbReference type="NCBI Taxonomy" id="927665"/>
    <lineage>
        <taxon>Bacteria</taxon>
        <taxon>Pseudomonadati</taxon>
        <taxon>Bacteroidota</taxon>
        <taxon>Bacteroidia</taxon>
        <taxon>Bacteroidales</taxon>
        <taxon>Tannerellaceae</taxon>
        <taxon>Parabacteroides</taxon>
    </lineage>
</organism>
<dbReference type="InterPro" id="IPR023996">
    <property type="entry name" value="TonB-dep_OMP_SusC/RagA"/>
</dbReference>
<dbReference type="Pfam" id="PF13715">
    <property type="entry name" value="CarbopepD_reg_2"/>
    <property type="match status" value="1"/>
</dbReference>
<evidence type="ECO:0000256" key="9">
    <source>
        <dbReference type="ARBA" id="ARBA00023237"/>
    </source>
</evidence>